<dbReference type="PROSITE" id="PS00409">
    <property type="entry name" value="PROKAR_NTER_METHYL"/>
    <property type="match status" value="1"/>
</dbReference>
<sequence length="162" mass="18861">MRGKSKGFTLIELLIAVVISTLVVLALGSVYRAVQDVRKRFIDYEQSRKFYDLVYLLQKQLMSCRDLRLENGTLSYYTTFGMSAPYVMVMLRLEDQKIYYSESNPYDASVVYLKREWRVPYRLKLSLRADGKALSISYGADELELYINYNAVPTSNIFLKPF</sequence>
<dbReference type="NCBIfam" id="TIGR02532">
    <property type="entry name" value="IV_pilin_GFxxxE"/>
    <property type="match status" value="1"/>
</dbReference>
<feature type="transmembrane region" description="Helical" evidence="1">
    <location>
        <begin position="7"/>
        <end position="31"/>
    </location>
</feature>
<dbReference type="eggNOG" id="COG4967">
    <property type="taxonomic scope" value="Bacteria"/>
</dbReference>
<dbReference type="KEGG" id="hte:Hydth_0658"/>
<proteinExistence type="predicted"/>
<keyword evidence="1" id="KW-0812">Transmembrane</keyword>
<dbReference type="AlphaFoldDB" id="D3DH19"/>
<evidence type="ECO:0008006" key="4">
    <source>
        <dbReference type="Google" id="ProtNLM"/>
    </source>
</evidence>
<dbReference type="STRING" id="608538.HTH_0660"/>
<dbReference type="RefSeq" id="WP_012963303.1">
    <property type="nucleotide sequence ID" value="NC_013799.1"/>
</dbReference>
<protein>
    <recommendedName>
        <fullName evidence="4">Prepilin-type N-terminal cleavage/methylation domain-containing protein</fullName>
    </recommendedName>
</protein>
<keyword evidence="1" id="KW-1133">Transmembrane helix</keyword>
<evidence type="ECO:0000313" key="3">
    <source>
        <dbReference type="Proteomes" id="UP000002574"/>
    </source>
</evidence>
<dbReference type="Proteomes" id="UP000002574">
    <property type="component" value="Chromosome"/>
</dbReference>
<name>D3DH19_HYDTT</name>
<organism evidence="2 3">
    <name type="scientific">Hydrogenobacter thermophilus (strain DSM 6534 / IAM 12695 / TK-6)</name>
    <dbReference type="NCBI Taxonomy" id="608538"/>
    <lineage>
        <taxon>Bacteria</taxon>
        <taxon>Pseudomonadati</taxon>
        <taxon>Aquificota</taxon>
        <taxon>Aquificia</taxon>
        <taxon>Aquificales</taxon>
        <taxon>Aquificaceae</taxon>
        <taxon>Hydrogenobacter</taxon>
    </lineage>
</organism>
<gene>
    <name evidence="2" type="ordered locus">HTH_0660</name>
</gene>
<reference evidence="2 3" key="1">
    <citation type="journal article" date="2010" name="J. Bacteriol.">
        <title>Complete genome sequence of the thermophilic, obligately chemolithoautotrophic hydrogen-oxidizing bacterium Hydrogenobacter thermophilus TK-6.</title>
        <authorList>
            <person name="Arai H."/>
            <person name="Kanbe H."/>
            <person name="Ishii M."/>
            <person name="Igarashi Y."/>
        </authorList>
    </citation>
    <scope>NUCLEOTIDE SEQUENCE [LARGE SCALE GENOMIC DNA]</scope>
    <source>
        <strain evidence="3">DSM 6534 / IAM 12695 / TK-6 [Tokyo]</strain>
    </source>
</reference>
<dbReference type="OrthoDB" id="9948335at2"/>
<accession>D3DH19</accession>
<dbReference type="Pfam" id="PF07963">
    <property type="entry name" value="N_methyl"/>
    <property type="match status" value="1"/>
</dbReference>
<evidence type="ECO:0000256" key="1">
    <source>
        <dbReference type="SAM" id="Phobius"/>
    </source>
</evidence>
<dbReference type="InterPro" id="IPR012902">
    <property type="entry name" value="N_methyl_site"/>
</dbReference>
<evidence type="ECO:0000313" key="2">
    <source>
        <dbReference type="EMBL" id="BAI69121.1"/>
    </source>
</evidence>
<keyword evidence="3" id="KW-1185">Reference proteome</keyword>
<dbReference type="KEGG" id="hth:HTH_0660"/>
<keyword evidence="1" id="KW-0472">Membrane</keyword>
<dbReference type="EMBL" id="AP011112">
    <property type="protein sequence ID" value="BAI69121.1"/>
    <property type="molecule type" value="Genomic_DNA"/>
</dbReference>